<protein>
    <submittedName>
        <fullName evidence="1">Uncharacterized protein</fullName>
    </submittedName>
</protein>
<comment type="caution">
    <text evidence="1">The sequence shown here is derived from an EMBL/GenBank/DDBJ whole genome shotgun (WGS) entry which is preliminary data.</text>
</comment>
<proteinExistence type="predicted"/>
<dbReference type="AlphaFoldDB" id="A0A7W5VCT0"/>
<accession>A0A7W5VCT0</accession>
<reference evidence="1 2" key="1">
    <citation type="submission" date="2020-08" db="EMBL/GenBank/DDBJ databases">
        <title>Sequencing the genomes of 1000 actinobacteria strains.</title>
        <authorList>
            <person name="Klenk H.-P."/>
        </authorList>
    </citation>
    <scope>NUCLEOTIDE SEQUENCE [LARGE SCALE GENOMIC DNA]</scope>
    <source>
        <strain evidence="1 2">DSM 44320</strain>
    </source>
</reference>
<dbReference type="EMBL" id="JACIBV010000001">
    <property type="protein sequence ID" value="MBB3731240.1"/>
    <property type="molecule type" value="Genomic_DNA"/>
</dbReference>
<evidence type="ECO:0000313" key="1">
    <source>
        <dbReference type="EMBL" id="MBB3731240.1"/>
    </source>
</evidence>
<name>A0A7W5VCT0_9ACTN</name>
<gene>
    <name evidence="1" type="ORF">FHR33_007100</name>
</gene>
<keyword evidence="2" id="KW-1185">Reference proteome</keyword>
<organism evidence="1 2">
    <name type="scientific">Nonomuraea dietziae</name>
    <dbReference type="NCBI Taxonomy" id="65515"/>
    <lineage>
        <taxon>Bacteria</taxon>
        <taxon>Bacillati</taxon>
        <taxon>Actinomycetota</taxon>
        <taxon>Actinomycetes</taxon>
        <taxon>Streptosporangiales</taxon>
        <taxon>Streptosporangiaceae</taxon>
        <taxon>Nonomuraea</taxon>
    </lineage>
</organism>
<dbReference type="Proteomes" id="UP000579945">
    <property type="component" value="Unassembled WGS sequence"/>
</dbReference>
<sequence>MKDSCVVLETWTHRCALCHAEWKHTYEAWHVDNGCGRSAVTWRDRGHLVPAPWSDPACPACSGPACPGPECQAPAGAAVAR</sequence>
<evidence type="ECO:0000313" key="2">
    <source>
        <dbReference type="Proteomes" id="UP000579945"/>
    </source>
</evidence>